<evidence type="ECO:0000313" key="10">
    <source>
        <dbReference type="Proteomes" id="UP000215355"/>
    </source>
</evidence>
<dbReference type="SUPFAM" id="SSF55874">
    <property type="entry name" value="ATPase domain of HSP90 chaperone/DNA topoisomerase II/histidine kinase"/>
    <property type="match status" value="1"/>
</dbReference>
<dbReference type="GO" id="GO:0005524">
    <property type="term" value="F:ATP binding"/>
    <property type="evidence" value="ECO:0007669"/>
    <property type="project" value="UniProtKB-KW"/>
</dbReference>
<sequence>MLPENFKFLNEILNYSPLATAIYDSPDLRIAFVNEAMLKMWCADKNIIGKPFSDVFPSFKESGFSGLLETVWQTGKSYRATDTEADILKDGVPIKRFFDFEYKALTDENHNTYAILHTSIDVTEKHVALKTIQSHEQHLNYNNELELITNTLVHDAKNPISIARIAVENIMNNHVKQNPDLKNWLFVIDEALSSLTQIIDKTSLLSEARTYKIGKKLVPLSEKINIWVKEAKLIYQVPSLQVKLGYLLPVMAEPSSLYQVFSNIIGNAIKYSSQQEYPTLEIHSEQVNDGVNYYFKDNGIGIPREEIDEIYSNMQRASNSGNFQGNGIGLFIVKRIMETLQGTIEVQSIVNKGTEVKLYFPDN</sequence>
<dbReference type="EMBL" id="LT906468">
    <property type="protein sequence ID" value="SNV48396.1"/>
    <property type="molecule type" value="Genomic_DNA"/>
</dbReference>
<dbReference type="GO" id="GO:0000156">
    <property type="term" value="F:phosphorelay response regulator activity"/>
    <property type="evidence" value="ECO:0007669"/>
    <property type="project" value="TreeGrafter"/>
</dbReference>
<accession>A0AAJ4XAR9</accession>
<dbReference type="InterPro" id="IPR035965">
    <property type="entry name" value="PAS-like_dom_sf"/>
</dbReference>
<dbReference type="Pfam" id="PF02518">
    <property type="entry name" value="HATPase_c"/>
    <property type="match status" value="1"/>
</dbReference>
<dbReference type="GO" id="GO:0030295">
    <property type="term" value="F:protein kinase activator activity"/>
    <property type="evidence" value="ECO:0007669"/>
    <property type="project" value="TreeGrafter"/>
</dbReference>
<evidence type="ECO:0000256" key="1">
    <source>
        <dbReference type="ARBA" id="ARBA00000085"/>
    </source>
</evidence>
<dbReference type="InterPro" id="IPR013656">
    <property type="entry name" value="PAS_4"/>
</dbReference>
<keyword evidence="7" id="KW-0902">Two-component regulatory system</keyword>
<dbReference type="GO" id="GO:0007234">
    <property type="term" value="P:osmosensory signaling via phosphorelay pathway"/>
    <property type="evidence" value="ECO:0007669"/>
    <property type="project" value="TreeGrafter"/>
</dbReference>
<evidence type="ECO:0000256" key="5">
    <source>
        <dbReference type="ARBA" id="ARBA00022777"/>
    </source>
</evidence>
<dbReference type="InterPro" id="IPR036890">
    <property type="entry name" value="HATPase_C_sf"/>
</dbReference>
<dbReference type="RefSeq" id="WP_093095493.1">
    <property type="nucleotide sequence ID" value="NZ_FNGK01000001.1"/>
</dbReference>
<organism evidence="9 10">
    <name type="scientific">Sphingobacterium mizutaii</name>
    <dbReference type="NCBI Taxonomy" id="1010"/>
    <lineage>
        <taxon>Bacteria</taxon>
        <taxon>Pseudomonadati</taxon>
        <taxon>Bacteroidota</taxon>
        <taxon>Sphingobacteriia</taxon>
        <taxon>Sphingobacteriales</taxon>
        <taxon>Sphingobacteriaceae</taxon>
        <taxon>Sphingobacterium</taxon>
    </lineage>
</organism>
<dbReference type="EC" id="2.7.13.3" evidence="2"/>
<evidence type="ECO:0000256" key="2">
    <source>
        <dbReference type="ARBA" id="ARBA00012438"/>
    </source>
</evidence>
<evidence type="ECO:0000256" key="3">
    <source>
        <dbReference type="ARBA" id="ARBA00022679"/>
    </source>
</evidence>
<dbReference type="CDD" id="cd00075">
    <property type="entry name" value="HATPase"/>
    <property type="match status" value="1"/>
</dbReference>
<dbReference type="AlphaFoldDB" id="A0AAJ4XAR9"/>
<protein>
    <recommendedName>
        <fullName evidence="2">histidine kinase</fullName>
        <ecNumber evidence="2">2.7.13.3</ecNumber>
    </recommendedName>
</protein>
<dbReference type="GO" id="GO:0004673">
    <property type="term" value="F:protein histidine kinase activity"/>
    <property type="evidence" value="ECO:0007669"/>
    <property type="project" value="UniProtKB-EC"/>
</dbReference>
<dbReference type="InterPro" id="IPR050351">
    <property type="entry name" value="BphY/WalK/GraS-like"/>
</dbReference>
<dbReference type="Gene3D" id="3.30.565.10">
    <property type="entry name" value="Histidine kinase-like ATPase, C-terminal domain"/>
    <property type="match status" value="1"/>
</dbReference>
<dbReference type="InterPro" id="IPR005467">
    <property type="entry name" value="His_kinase_dom"/>
</dbReference>
<feature type="domain" description="Histidine kinase" evidence="8">
    <location>
        <begin position="151"/>
        <end position="363"/>
    </location>
</feature>
<dbReference type="InterPro" id="IPR004358">
    <property type="entry name" value="Sig_transdc_His_kin-like_C"/>
</dbReference>
<proteinExistence type="predicted"/>
<dbReference type="PROSITE" id="PS50109">
    <property type="entry name" value="HIS_KIN"/>
    <property type="match status" value="1"/>
</dbReference>
<keyword evidence="4" id="KW-0547">Nucleotide-binding</keyword>
<gene>
    <name evidence="9" type="primary">sasA</name>
    <name evidence="9" type="ORF">SAMEA4412673_01545</name>
</gene>
<dbReference type="PANTHER" id="PTHR42878:SF7">
    <property type="entry name" value="SENSOR HISTIDINE KINASE GLRK"/>
    <property type="match status" value="1"/>
</dbReference>
<evidence type="ECO:0000313" key="9">
    <source>
        <dbReference type="EMBL" id="SNV48396.1"/>
    </source>
</evidence>
<evidence type="ECO:0000256" key="6">
    <source>
        <dbReference type="ARBA" id="ARBA00022840"/>
    </source>
</evidence>
<dbReference type="Gene3D" id="3.30.450.20">
    <property type="entry name" value="PAS domain"/>
    <property type="match status" value="1"/>
</dbReference>
<name>A0AAJ4XAR9_9SPHI</name>
<dbReference type="InterPro" id="IPR003594">
    <property type="entry name" value="HATPase_dom"/>
</dbReference>
<evidence type="ECO:0000256" key="4">
    <source>
        <dbReference type="ARBA" id="ARBA00022741"/>
    </source>
</evidence>
<dbReference type="SMART" id="SM00387">
    <property type="entry name" value="HATPase_c"/>
    <property type="match status" value="1"/>
</dbReference>
<evidence type="ECO:0000259" key="8">
    <source>
        <dbReference type="PROSITE" id="PS50109"/>
    </source>
</evidence>
<reference evidence="9 10" key="1">
    <citation type="submission" date="2017-06" db="EMBL/GenBank/DDBJ databases">
        <authorList>
            <consortium name="Pathogen Informatics"/>
        </authorList>
    </citation>
    <scope>NUCLEOTIDE SEQUENCE [LARGE SCALE GENOMIC DNA]</scope>
    <source>
        <strain evidence="9 10">NCTC12149</strain>
    </source>
</reference>
<dbReference type="PANTHER" id="PTHR42878">
    <property type="entry name" value="TWO-COMPONENT HISTIDINE KINASE"/>
    <property type="match status" value="1"/>
</dbReference>
<keyword evidence="3 9" id="KW-0808">Transferase</keyword>
<evidence type="ECO:0000256" key="7">
    <source>
        <dbReference type="ARBA" id="ARBA00023012"/>
    </source>
</evidence>
<dbReference type="KEGG" id="smiz:4412673_01545"/>
<dbReference type="Proteomes" id="UP000215355">
    <property type="component" value="Chromosome 1"/>
</dbReference>
<keyword evidence="5" id="KW-0418">Kinase</keyword>
<dbReference type="SUPFAM" id="SSF55785">
    <property type="entry name" value="PYP-like sensor domain (PAS domain)"/>
    <property type="match status" value="1"/>
</dbReference>
<dbReference type="Pfam" id="PF08448">
    <property type="entry name" value="PAS_4"/>
    <property type="match status" value="1"/>
</dbReference>
<comment type="catalytic activity">
    <reaction evidence="1">
        <text>ATP + protein L-histidine = ADP + protein N-phospho-L-histidine.</text>
        <dbReference type="EC" id="2.7.13.3"/>
    </reaction>
</comment>
<keyword evidence="6" id="KW-0067">ATP-binding</keyword>
<dbReference type="PRINTS" id="PR00344">
    <property type="entry name" value="BCTRLSENSOR"/>
</dbReference>